<dbReference type="InterPro" id="IPR013750">
    <property type="entry name" value="GHMP_kinase_C_dom"/>
</dbReference>
<feature type="active site" evidence="9">
    <location>
        <position position="14"/>
    </location>
</feature>
<sequence>MIKTISMLDFPNAKINLGLLVTEKRPDGFHNLESCFYPMGWCDALEIVQADELTFTMSGLPVPGNPDSNLCLKAYKLLQQGFQLPPVHMHLHKVIPMGAGLGGGSSDAAFTLKQLNSLFELNLTPEKLEDYARQLGSDCAFFIRNEPVVAVEKGDVFKPTSVNLDGYTCVLVYPGIHITTAEAYGNIVPKKPSCGIEMFLKQDVGVWKEVLKNDFEEALFPSYPELAGIKQQLYNAGADYASMTGSGSTIYGLFKKEPANLVFPGHYLLWKGLL</sequence>
<dbReference type="Gene3D" id="3.30.230.10">
    <property type="match status" value="1"/>
</dbReference>
<dbReference type="AlphaFoldDB" id="A0A1N6T5M5"/>
<dbReference type="InterPro" id="IPR014721">
    <property type="entry name" value="Ribsml_uS5_D2-typ_fold_subgr"/>
</dbReference>
<evidence type="ECO:0000259" key="11">
    <source>
        <dbReference type="Pfam" id="PF08544"/>
    </source>
</evidence>
<evidence type="ECO:0000256" key="9">
    <source>
        <dbReference type="HAMAP-Rule" id="MF_00061"/>
    </source>
</evidence>
<feature type="domain" description="GHMP kinase N-terminal" evidence="10">
    <location>
        <begin position="69"/>
        <end position="143"/>
    </location>
</feature>
<dbReference type="GO" id="GO:0016114">
    <property type="term" value="P:terpenoid biosynthetic process"/>
    <property type="evidence" value="ECO:0007669"/>
    <property type="project" value="UniProtKB-UniRule"/>
</dbReference>
<dbReference type="InterPro" id="IPR006204">
    <property type="entry name" value="GHMP_kinase_N_dom"/>
</dbReference>
<dbReference type="HAMAP" id="MF_00061">
    <property type="entry name" value="IspE"/>
    <property type="match status" value="1"/>
</dbReference>
<organism evidence="12 13">
    <name type="scientific">Pontibacter lucknowensis</name>
    <dbReference type="NCBI Taxonomy" id="1077936"/>
    <lineage>
        <taxon>Bacteria</taxon>
        <taxon>Pseudomonadati</taxon>
        <taxon>Bacteroidota</taxon>
        <taxon>Cytophagia</taxon>
        <taxon>Cytophagales</taxon>
        <taxon>Hymenobacteraceae</taxon>
        <taxon>Pontibacter</taxon>
    </lineage>
</organism>
<evidence type="ECO:0000256" key="3">
    <source>
        <dbReference type="ARBA" id="ARBA00017473"/>
    </source>
</evidence>
<evidence type="ECO:0000313" key="13">
    <source>
        <dbReference type="Proteomes" id="UP000185924"/>
    </source>
</evidence>
<dbReference type="Pfam" id="PF00288">
    <property type="entry name" value="GHMP_kinases_N"/>
    <property type="match status" value="1"/>
</dbReference>
<keyword evidence="9" id="KW-0414">Isoprene biosynthesis</keyword>
<dbReference type="InterPro" id="IPR036554">
    <property type="entry name" value="GHMP_kinase_C_sf"/>
</dbReference>
<dbReference type="UniPathway" id="UPA00056">
    <property type="reaction ID" value="UER00094"/>
</dbReference>
<dbReference type="GO" id="GO:0019288">
    <property type="term" value="P:isopentenyl diphosphate biosynthetic process, methylerythritol 4-phosphate pathway"/>
    <property type="evidence" value="ECO:0007669"/>
    <property type="project" value="UniProtKB-UniRule"/>
</dbReference>
<dbReference type="GO" id="GO:0005524">
    <property type="term" value="F:ATP binding"/>
    <property type="evidence" value="ECO:0007669"/>
    <property type="project" value="UniProtKB-UniRule"/>
</dbReference>
<keyword evidence="5 9" id="KW-0547">Nucleotide-binding</keyword>
<dbReference type="PIRSF" id="PIRSF010376">
    <property type="entry name" value="IspE"/>
    <property type="match status" value="1"/>
</dbReference>
<keyword evidence="13" id="KW-1185">Reference proteome</keyword>
<comment type="pathway">
    <text evidence="9">Isoprenoid biosynthesis; isopentenyl diphosphate biosynthesis via DXP pathway; isopentenyl diphosphate from 1-deoxy-D-xylulose 5-phosphate: step 3/6.</text>
</comment>
<evidence type="ECO:0000256" key="7">
    <source>
        <dbReference type="ARBA" id="ARBA00022840"/>
    </source>
</evidence>
<dbReference type="Proteomes" id="UP000185924">
    <property type="component" value="Unassembled WGS sequence"/>
</dbReference>
<dbReference type="PANTHER" id="PTHR43527">
    <property type="entry name" value="4-DIPHOSPHOCYTIDYL-2-C-METHYL-D-ERYTHRITOL KINASE, CHLOROPLASTIC"/>
    <property type="match status" value="1"/>
</dbReference>
<name>A0A1N6T5M5_9BACT</name>
<dbReference type="Gene3D" id="3.30.70.890">
    <property type="entry name" value="GHMP kinase, C-terminal domain"/>
    <property type="match status" value="1"/>
</dbReference>
<comment type="similarity">
    <text evidence="1 9">Belongs to the GHMP kinase family. IspE subfamily.</text>
</comment>
<accession>A0A1N6T5M5</accession>
<dbReference type="RefSeq" id="WP_083674039.1">
    <property type="nucleotide sequence ID" value="NZ_FTNM01000001.1"/>
</dbReference>
<evidence type="ECO:0000256" key="4">
    <source>
        <dbReference type="ARBA" id="ARBA00022679"/>
    </source>
</evidence>
<comment type="catalytic activity">
    <reaction evidence="9">
        <text>4-CDP-2-C-methyl-D-erythritol + ATP = 4-CDP-2-C-methyl-D-erythritol 2-phosphate + ADP + H(+)</text>
        <dbReference type="Rhea" id="RHEA:18437"/>
        <dbReference type="ChEBI" id="CHEBI:15378"/>
        <dbReference type="ChEBI" id="CHEBI:30616"/>
        <dbReference type="ChEBI" id="CHEBI:57823"/>
        <dbReference type="ChEBI" id="CHEBI:57919"/>
        <dbReference type="ChEBI" id="CHEBI:456216"/>
        <dbReference type="EC" id="2.7.1.148"/>
    </reaction>
</comment>
<evidence type="ECO:0000256" key="8">
    <source>
        <dbReference type="ARBA" id="ARBA00032554"/>
    </source>
</evidence>
<dbReference type="EC" id="2.7.1.148" evidence="2 9"/>
<evidence type="ECO:0000313" key="12">
    <source>
        <dbReference type="EMBL" id="SIQ48652.1"/>
    </source>
</evidence>
<keyword evidence="4 9" id="KW-0808">Transferase</keyword>
<evidence type="ECO:0000256" key="2">
    <source>
        <dbReference type="ARBA" id="ARBA00012052"/>
    </source>
</evidence>
<dbReference type="GO" id="GO:0050515">
    <property type="term" value="F:4-(cytidine 5'-diphospho)-2-C-methyl-D-erythritol kinase activity"/>
    <property type="evidence" value="ECO:0007669"/>
    <property type="project" value="UniProtKB-UniRule"/>
</dbReference>
<feature type="active site" evidence="9">
    <location>
        <position position="138"/>
    </location>
</feature>
<dbReference type="SUPFAM" id="SSF54211">
    <property type="entry name" value="Ribosomal protein S5 domain 2-like"/>
    <property type="match status" value="1"/>
</dbReference>
<dbReference type="SUPFAM" id="SSF55060">
    <property type="entry name" value="GHMP Kinase, C-terminal domain"/>
    <property type="match status" value="1"/>
</dbReference>
<dbReference type="InterPro" id="IPR004424">
    <property type="entry name" value="IspE"/>
</dbReference>
<protein>
    <recommendedName>
        <fullName evidence="3 9">4-diphosphocytidyl-2-C-methyl-D-erythritol kinase</fullName>
        <shortName evidence="9">CMK</shortName>
        <ecNumber evidence="2 9">2.7.1.148</ecNumber>
    </recommendedName>
    <alternativeName>
        <fullName evidence="8 9">4-(cytidine-5'-diphospho)-2-C-methyl-D-erythritol kinase</fullName>
    </alternativeName>
</protein>
<evidence type="ECO:0000256" key="1">
    <source>
        <dbReference type="ARBA" id="ARBA00009684"/>
    </source>
</evidence>
<evidence type="ECO:0000259" key="10">
    <source>
        <dbReference type="Pfam" id="PF00288"/>
    </source>
</evidence>
<dbReference type="PANTHER" id="PTHR43527:SF2">
    <property type="entry name" value="4-DIPHOSPHOCYTIDYL-2-C-METHYL-D-ERYTHRITOL KINASE, CHLOROPLASTIC"/>
    <property type="match status" value="1"/>
</dbReference>
<dbReference type="OrthoDB" id="9809438at2"/>
<dbReference type="Pfam" id="PF08544">
    <property type="entry name" value="GHMP_kinases_C"/>
    <property type="match status" value="1"/>
</dbReference>
<dbReference type="EMBL" id="FTNM01000001">
    <property type="protein sequence ID" value="SIQ48652.1"/>
    <property type="molecule type" value="Genomic_DNA"/>
</dbReference>
<feature type="domain" description="GHMP kinase C-terminal" evidence="11">
    <location>
        <begin position="200"/>
        <end position="260"/>
    </location>
</feature>
<proteinExistence type="inferred from homology"/>
<keyword evidence="7 9" id="KW-0067">ATP-binding</keyword>
<dbReference type="NCBIfam" id="TIGR00154">
    <property type="entry name" value="ispE"/>
    <property type="match status" value="1"/>
</dbReference>
<keyword evidence="6 9" id="KW-0418">Kinase</keyword>
<feature type="binding site" evidence="9">
    <location>
        <begin position="96"/>
        <end position="106"/>
    </location>
    <ligand>
        <name>ATP</name>
        <dbReference type="ChEBI" id="CHEBI:30616"/>
    </ligand>
</feature>
<evidence type="ECO:0000256" key="5">
    <source>
        <dbReference type="ARBA" id="ARBA00022741"/>
    </source>
</evidence>
<comment type="function">
    <text evidence="9">Catalyzes the phosphorylation of the position 2 hydroxy group of 4-diphosphocytidyl-2C-methyl-D-erythritol.</text>
</comment>
<dbReference type="InterPro" id="IPR020568">
    <property type="entry name" value="Ribosomal_Su5_D2-typ_SF"/>
</dbReference>
<evidence type="ECO:0000256" key="6">
    <source>
        <dbReference type="ARBA" id="ARBA00022777"/>
    </source>
</evidence>
<gene>
    <name evidence="9" type="primary">ispE</name>
    <name evidence="12" type="ORF">SAMN05421545_0133</name>
</gene>
<dbReference type="STRING" id="1077936.SAMN05421545_0133"/>
<reference evidence="13" key="1">
    <citation type="submission" date="2017-01" db="EMBL/GenBank/DDBJ databases">
        <authorList>
            <person name="Varghese N."/>
            <person name="Submissions S."/>
        </authorList>
    </citation>
    <scope>NUCLEOTIDE SEQUENCE [LARGE SCALE GENOMIC DNA]</scope>
    <source>
        <strain evidence="13">DM9</strain>
    </source>
</reference>